<dbReference type="PANTHER" id="PTHR43099:SF4">
    <property type="entry name" value="INTEGRAL MEMBRANE PROTEIN"/>
    <property type="match status" value="1"/>
</dbReference>
<dbReference type="Proteomes" id="UP000326837">
    <property type="component" value="Chromosome"/>
</dbReference>
<accession>A0A5K7XDD0</accession>
<dbReference type="KEGG" id="lpav:PLANPX_3614"/>
<dbReference type="RefSeq" id="WP_152099657.1">
    <property type="nucleotide sequence ID" value="NZ_AP021861.1"/>
</dbReference>
<dbReference type="EMBL" id="AP021861">
    <property type="protein sequence ID" value="BBO34002.1"/>
    <property type="molecule type" value="Genomic_DNA"/>
</dbReference>
<name>A0A5K7XDD0_9BACT</name>
<evidence type="ECO:0000256" key="1">
    <source>
        <dbReference type="PROSITE-ProRule" id="PRU01193"/>
    </source>
</evidence>
<protein>
    <recommendedName>
        <fullName evidence="3">CNNM transmembrane domain-containing protein</fullName>
    </recommendedName>
</protein>
<dbReference type="GO" id="GO:0016020">
    <property type="term" value="C:membrane"/>
    <property type="evidence" value="ECO:0007669"/>
    <property type="project" value="UniProtKB-UniRule"/>
</dbReference>
<feature type="transmembrane region" description="Helical" evidence="2">
    <location>
        <begin position="129"/>
        <end position="154"/>
    </location>
</feature>
<feature type="transmembrane region" description="Helical" evidence="2">
    <location>
        <begin position="43"/>
        <end position="63"/>
    </location>
</feature>
<keyword evidence="5" id="KW-1185">Reference proteome</keyword>
<dbReference type="InterPro" id="IPR046342">
    <property type="entry name" value="CBS_dom_sf"/>
</dbReference>
<dbReference type="SUPFAM" id="SSF54631">
    <property type="entry name" value="CBS-domain pair"/>
    <property type="match status" value="1"/>
</dbReference>
<dbReference type="Pfam" id="PF01595">
    <property type="entry name" value="CNNM"/>
    <property type="match status" value="1"/>
</dbReference>
<dbReference type="InterPro" id="IPR002550">
    <property type="entry name" value="CNNM"/>
</dbReference>
<evidence type="ECO:0000259" key="3">
    <source>
        <dbReference type="PROSITE" id="PS51846"/>
    </source>
</evidence>
<gene>
    <name evidence="4" type="ORF">PLANPX_3614</name>
</gene>
<dbReference type="PANTHER" id="PTHR43099">
    <property type="entry name" value="UPF0053 PROTEIN YRKA"/>
    <property type="match status" value="1"/>
</dbReference>
<organism evidence="4 5">
    <name type="scientific">Lacipirellula parvula</name>
    <dbReference type="NCBI Taxonomy" id="2650471"/>
    <lineage>
        <taxon>Bacteria</taxon>
        <taxon>Pseudomonadati</taxon>
        <taxon>Planctomycetota</taxon>
        <taxon>Planctomycetia</taxon>
        <taxon>Pirellulales</taxon>
        <taxon>Lacipirellulaceae</taxon>
        <taxon>Lacipirellula</taxon>
    </lineage>
</organism>
<proteinExistence type="predicted"/>
<keyword evidence="1 2" id="KW-1133">Transmembrane helix</keyword>
<keyword evidence="1 2" id="KW-0812">Transmembrane</keyword>
<dbReference type="PROSITE" id="PS51846">
    <property type="entry name" value="CNNM"/>
    <property type="match status" value="1"/>
</dbReference>
<dbReference type="InterPro" id="IPR051676">
    <property type="entry name" value="UPF0053_domain"/>
</dbReference>
<dbReference type="AlphaFoldDB" id="A0A5K7XDD0"/>
<evidence type="ECO:0000313" key="5">
    <source>
        <dbReference type="Proteomes" id="UP000326837"/>
    </source>
</evidence>
<reference evidence="5" key="1">
    <citation type="submission" date="2019-10" db="EMBL/GenBank/DDBJ databases">
        <title>Lacipirellula parvula gen. nov., sp. nov., representing a lineage of planctomycetes widespread in freshwater anoxic habitats, and description of the family Lacipirellulaceae.</title>
        <authorList>
            <person name="Dedysh S.N."/>
            <person name="Kulichevskaya I.S."/>
            <person name="Beletsky A.V."/>
            <person name="Rakitin A.L."/>
            <person name="Mardanov A.V."/>
            <person name="Ivanova A.A."/>
            <person name="Saltykova V.X."/>
            <person name="Rijpstra W.I.C."/>
            <person name="Sinninghe Damste J.S."/>
            <person name="Ravin N.V."/>
        </authorList>
    </citation>
    <scope>NUCLEOTIDE SEQUENCE [LARGE SCALE GENOMIC DNA]</scope>
    <source>
        <strain evidence="5">PX69</strain>
    </source>
</reference>
<keyword evidence="1 2" id="KW-0472">Membrane</keyword>
<evidence type="ECO:0000313" key="4">
    <source>
        <dbReference type="EMBL" id="BBO34002.1"/>
    </source>
</evidence>
<evidence type="ECO:0000256" key="2">
    <source>
        <dbReference type="SAM" id="Phobius"/>
    </source>
</evidence>
<sequence length="321" mass="35414">MIAALALFVAALAMNAFFSGTETGFFRLSRLRLVMEGVAGDRMSRILLWFANQPSIFVATALVGNNLANDLTSQAVILATTSLWPAGGILAKLLPPLIVTPFMFICGDLLPKNVFFNAPNRLMRRSTPLVVVAAVIFAPITFVLWLLSLVLQLFTSERPEELRLSLARRELTAMLVEGHEAGLLRPVQRTLAQAMLAVAAQPVKNYATPVSRMVRVTTTMSRSEMLRLAQRYNRTLLPVEDFHQKRRLIGFIRTIDLFLDAPASELHPEPFVELNENETFLSALGKLSVAEDALGHVTGAGGKTVGFVTGRELRQAMLREQ</sequence>
<feature type="domain" description="CNNM transmembrane" evidence="3">
    <location>
        <begin position="1"/>
        <end position="188"/>
    </location>
</feature>
<feature type="transmembrane region" description="Helical" evidence="2">
    <location>
        <begin position="75"/>
        <end position="94"/>
    </location>
</feature>